<keyword evidence="3" id="KW-1185">Reference proteome</keyword>
<dbReference type="eggNOG" id="COG2226">
    <property type="taxonomic scope" value="Bacteria"/>
</dbReference>
<dbReference type="GO" id="GO:0008757">
    <property type="term" value="F:S-adenosylmethionine-dependent methyltransferase activity"/>
    <property type="evidence" value="ECO:0007669"/>
    <property type="project" value="InterPro"/>
</dbReference>
<evidence type="ECO:0000259" key="1">
    <source>
        <dbReference type="Pfam" id="PF08241"/>
    </source>
</evidence>
<dbReference type="InterPro" id="IPR029063">
    <property type="entry name" value="SAM-dependent_MTases_sf"/>
</dbReference>
<feature type="domain" description="Methyltransferase type 11" evidence="1">
    <location>
        <begin position="43"/>
        <end position="132"/>
    </location>
</feature>
<evidence type="ECO:0000313" key="2">
    <source>
        <dbReference type="EMBL" id="ABK43651.1"/>
    </source>
</evidence>
<dbReference type="PANTHER" id="PTHR43861">
    <property type="entry name" value="TRANS-ACONITATE 2-METHYLTRANSFERASE-RELATED"/>
    <property type="match status" value="1"/>
</dbReference>
<dbReference type="Pfam" id="PF08241">
    <property type="entry name" value="Methyltransf_11"/>
    <property type="match status" value="1"/>
</dbReference>
<protein>
    <submittedName>
        <fullName evidence="2">Methyltransferase type 11</fullName>
    </submittedName>
</protein>
<sequence length="222" mass="25998">MDNLKELYQYRFSPQQLKVNEGLWATLCESFFQRFVKPTDVVLDLACGYGHFSRNIKAGKKYAVDLNADAAHYLPPEIQFIHTGATALHEIPDDSLDVVFTSNFFEHLPDKAAMDKVLQEVWRVLRVDGTFMALQPNLRYSGPRYWDYFDHQLPLTHLSCAEGFAKNGFRVTTLYPRFLPWSTQTRLPKFHWIIRLYLHLPWIWPLIGKQFFILGTKKQGDR</sequence>
<reference evidence="2 3" key="2">
    <citation type="journal article" date="2012" name="Int. J. Syst. Evol. Microbiol.">
        <title>Magnetococcus marinus gen. nov., sp. nov., a marine, magnetotactic bacterium that represents a novel lineage (Magnetococcaceae fam. nov.; Magnetococcales ord. nov.) at the base of the Alphaproteobacteria.</title>
        <authorList>
            <person name="Bazylinski D.A."/>
            <person name="Williams T.J."/>
            <person name="Lefevre C.T."/>
            <person name="Berg R.J."/>
            <person name="Zhang C.L."/>
            <person name="Bowser S.S."/>
            <person name="Dean A.J."/>
            <person name="Beveridge T.J."/>
        </authorList>
    </citation>
    <scope>NUCLEOTIDE SEQUENCE [LARGE SCALE GENOMIC DNA]</scope>
    <source>
        <strain evidence="3">ATCC BAA-1437 / JCM 17883 / MC-1</strain>
    </source>
</reference>
<dbReference type="Proteomes" id="UP000002586">
    <property type="component" value="Chromosome"/>
</dbReference>
<dbReference type="PANTHER" id="PTHR43861:SF1">
    <property type="entry name" value="TRANS-ACONITATE 2-METHYLTRANSFERASE"/>
    <property type="match status" value="1"/>
</dbReference>
<proteinExistence type="predicted"/>
<keyword evidence="2" id="KW-0489">Methyltransferase</keyword>
<dbReference type="AlphaFoldDB" id="A0L6Q8"/>
<accession>A0L6Q8</accession>
<dbReference type="GO" id="GO:0032259">
    <property type="term" value="P:methylation"/>
    <property type="evidence" value="ECO:0007669"/>
    <property type="project" value="UniProtKB-KW"/>
</dbReference>
<reference evidence="3" key="1">
    <citation type="journal article" date="2009" name="Appl. Environ. Microbiol.">
        <title>Complete genome sequence of the chemolithoautotrophic marine magnetotactic coccus strain MC-1.</title>
        <authorList>
            <person name="Schubbe S."/>
            <person name="Williams T.J."/>
            <person name="Xie G."/>
            <person name="Kiss H.E."/>
            <person name="Brettin T.S."/>
            <person name="Martinez D."/>
            <person name="Ross C.A."/>
            <person name="Schuler D."/>
            <person name="Cox B.L."/>
            <person name="Nealson K.H."/>
            <person name="Bazylinski D.A."/>
        </authorList>
    </citation>
    <scope>NUCLEOTIDE SEQUENCE [LARGE SCALE GENOMIC DNA]</scope>
    <source>
        <strain evidence="3">ATCC BAA-1437 / JCM 17883 / MC-1</strain>
    </source>
</reference>
<dbReference type="HOGENOM" id="CLU_1164252_0_0_5"/>
<dbReference type="STRING" id="156889.Mmc1_1139"/>
<dbReference type="OrthoDB" id="9787738at2"/>
<dbReference type="Gene3D" id="3.40.50.150">
    <property type="entry name" value="Vaccinia Virus protein VP39"/>
    <property type="match status" value="1"/>
</dbReference>
<evidence type="ECO:0000313" key="3">
    <source>
        <dbReference type="Proteomes" id="UP000002586"/>
    </source>
</evidence>
<organism evidence="2 3">
    <name type="scientific">Magnetococcus marinus (strain ATCC BAA-1437 / JCM 17883 / MC-1)</name>
    <dbReference type="NCBI Taxonomy" id="156889"/>
    <lineage>
        <taxon>Bacteria</taxon>
        <taxon>Pseudomonadati</taxon>
        <taxon>Pseudomonadota</taxon>
        <taxon>Magnetococcia</taxon>
        <taxon>Magnetococcales</taxon>
        <taxon>Magnetococcaceae</taxon>
        <taxon>Magnetococcus</taxon>
    </lineage>
</organism>
<dbReference type="KEGG" id="mgm:Mmc1_1139"/>
<name>A0L6Q8_MAGMM</name>
<dbReference type="InterPro" id="IPR013216">
    <property type="entry name" value="Methyltransf_11"/>
</dbReference>
<dbReference type="SUPFAM" id="SSF53335">
    <property type="entry name" value="S-adenosyl-L-methionine-dependent methyltransferases"/>
    <property type="match status" value="1"/>
</dbReference>
<gene>
    <name evidence="2" type="ordered locus">Mmc1_1139</name>
</gene>
<dbReference type="EMBL" id="CP000471">
    <property type="protein sequence ID" value="ABK43651.1"/>
    <property type="molecule type" value="Genomic_DNA"/>
</dbReference>
<keyword evidence="2" id="KW-0808">Transferase</keyword>
<dbReference type="RefSeq" id="WP_011712806.1">
    <property type="nucleotide sequence ID" value="NC_008576.1"/>
</dbReference>
<dbReference type="CDD" id="cd02440">
    <property type="entry name" value="AdoMet_MTases"/>
    <property type="match status" value="1"/>
</dbReference>